<dbReference type="Proteomes" id="UP000314294">
    <property type="component" value="Unassembled WGS sequence"/>
</dbReference>
<accession>A0A4Z2IXZ6</accession>
<name>A0A4Z2IXZ6_9TELE</name>
<dbReference type="EMBL" id="SRLO01000039">
    <property type="protein sequence ID" value="TNN82394.1"/>
    <property type="molecule type" value="Genomic_DNA"/>
</dbReference>
<feature type="region of interest" description="Disordered" evidence="1">
    <location>
        <begin position="18"/>
        <end position="45"/>
    </location>
</feature>
<reference evidence="2 3" key="1">
    <citation type="submission" date="2019-03" db="EMBL/GenBank/DDBJ databases">
        <title>First draft genome of Liparis tanakae, snailfish: a comprehensive survey of snailfish specific genes.</title>
        <authorList>
            <person name="Kim W."/>
            <person name="Song I."/>
            <person name="Jeong J.-H."/>
            <person name="Kim D."/>
            <person name="Kim S."/>
            <person name="Ryu S."/>
            <person name="Song J.Y."/>
            <person name="Lee S.K."/>
        </authorList>
    </citation>
    <scope>NUCLEOTIDE SEQUENCE [LARGE SCALE GENOMIC DNA]</scope>
    <source>
        <tissue evidence="2">Muscle</tissue>
    </source>
</reference>
<keyword evidence="3" id="KW-1185">Reference proteome</keyword>
<gene>
    <name evidence="2" type="ORF">EYF80_007229</name>
</gene>
<sequence>MLMRPFCVGQARCKEIGGRTERKNRGKSDGEVGRGVKKREQREEEEDGGCYHIIAPCLYIPPPLIIFGPRSLQSLNHTSPEDSEGTWEGLGFTADSSARRASESHPDRCHCVWKYGDFGRGRER</sequence>
<evidence type="ECO:0000256" key="1">
    <source>
        <dbReference type="SAM" id="MobiDB-lite"/>
    </source>
</evidence>
<feature type="compositionally biased region" description="Basic and acidic residues" evidence="1">
    <location>
        <begin position="97"/>
        <end position="106"/>
    </location>
</feature>
<proteinExistence type="predicted"/>
<evidence type="ECO:0000313" key="2">
    <source>
        <dbReference type="EMBL" id="TNN82394.1"/>
    </source>
</evidence>
<evidence type="ECO:0000313" key="3">
    <source>
        <dbReference type="Proteomes" id="UP000314294"/>
    </source>
</evidence>
<organism evidence="2 3">
    <name type="scientific">Liparis tanakae</name>
    <name type="common">Tanaka's snailfish</name>
    <dbReference type="NCBI Taxonomy" id="230148"/>
    <lineage>
        <taxon>Eukaryota</taxon>
        <taxon>Metazoa</taxon>
        <taxon>Chordata</taxon>
        <taxon>Craniata</taxon>
        <taxon>Vertebrata</taxon>
        <taxon>Euteleostomi</taxon>
        <taxon>Actinopterygii</taxon>
        <taxon>Neopterygii</taxon>
        <taxon>Teleostei</taxon>
        <taxon>Neoteleostei</taxon>
        <taxon>Acanthomorphata</taxon>
        <taxon>Eupercaria</taxon>
        <taxon>Perciformes</taxon>
        <taxon>Cottioidei</taxon>
        <taxon>Cottales</taxon>
        <taxon>Liparidae</taxon>
        <taxon>Liparis</taxon>
    </lineage>
</organism>
<feature type="compositionally biased region" description="Basic and acidic residues" evidence="1">
    <location>
        <begin position="18"/>
        <end position="42"/>
    </location>
</feature>
<dbReference type="AlphaFoldDB" id="A0A4Z2IXZ6"/>
<protein>
    <submittedName>
        <fullName evidence="2">Uncharacterized protein</fullName>
    </submittedName>
</protein>
<feature type="region of interest" description="Disordered" evidence="1">
    <location>
        <begin position="75"/>
        <end position="106"/>
    </location>
</feature>
<comment type="caution">
    <text evidence="2">The sequence shown here is derived from an EMBL/GenBank/DDBJ whole genome shotgun (WGS) entry which is preliminary data.</text>
</comment>